<keyword evidence="5" id="KW-0443">Lipid metabolism</keyword>
<evidence type="ECO:0000256" key="4">
    <source>
        <dbReference type="ARBA" id="ARBA00022691"/>
    </source>
</evidence>
<evidence type="ECO:0000256" key="5">
    <source>
        <dbReference type="ARBA" id="ARBA00023098"/>
    </source>
</evidence>
<accession>A0ABV9Z4S3</accession>
<name>A0ABV9Z4S3_9HYPH</name>
<keyword evidence="3 6" id="KW-0808">Transferase</keyword>
<keyword evidence="4" id="KW-0949">S-adenosyl-L-methionine</keyword>
<protein>
    <submittedName>
        <fullName evidence="6">Class I SAM-dependent methyltransferase</fullName>
        <ecNumber evidence="6">2.1.1.-</ecNumber>
    </submittedName>
</protein>
<dbReference type="Gene3D" id="3.40.50.150">
    <property type="entry name" value="Vaccinia Virus protein VP39"/>
    <property type="match status" value="1"/>
</dbReference>
<dbReference type="PANTHER" id="PTHR43667:SF1">
    <property type="entry name" value="CYCLOPROPANE-FATTY-ACYL-PHOSPHOLIPID SYNTHASE"/>
    <property type="match status" value="1"/>
</dbReference>
<keyword evidence="2 6" id="KW-0489">Methyltransferase</keyword>
<dbReference type="EMBL" id="JBHSJF010000006">
    <property type="protein sequence ID" value="MFC5069137.1"/>
    <property type="molecule type" value="Genomic_DNA"/>
</dbReference>
<dbReference type="EC" id="2.1.1.-" evidence="6"/>
<dbReference type="Proteomes" id="UP001595796">
    <property type="component" value="Unassembled WGS sequence"/>
</dbReference>
<evidence type="ECO:0000256" key="2">
    <source>
        <dbReference type="ARBA" id="ARBA00022603"/>
    </source>
</evidence>
<evidence type="ECO:0000313" key="6">
    <source>
        <dbReference type="EMBL" id="MFC5069137.1"/>
    </source>
</evidence>
<evidence type="ECO:0000256" key="1">
    <source>
        <dbReference type="ARBA" id="ARBA00010815"/>
    </source>
</evidence>
<gene>
    <name evidence="6" type="ORF">ACFPFW_14055</name>
</gene>
<organism evidence="6 7">
    <name type="scientific">Flaviflagellibacter deserti</name>
    <dbReference type="NCBI Taxonomy" id="2267266"/>
    <lineage>
        <taxon>Bacteria</taxon>
        <taxon>Pseudomonadati</taxon>
        <taxon>Pseudomonadota</taxon>
        <taxon>Alphaproteobacteria</taxon>
        <taxon>Hyphomicrobiales</taxon>
        <taxon>Flaviflagellibacter</taxon>
    </lineage>
</organism>
<evidence type="ECO:0000313" key="7">
    <source>
        <dbReference type="Proteomes" id="UP001595796"/>
    </source>
</evidence>
<dbReference type="RefSeq" id="WP_114957734.1">
    <property type="nucleotide sequence ID" value="NZ_JBHSJF010000006.1"/>
</dbReference>
<dbReference type="Pfam" id="PF02353">
    <property type="entry name" value="CMAS"/>
    <property type="match status" value="1"/>
</dbReference>
<dbReference type="InterPro" id="IPR050723">
    <property type="entry name" value="CFA/CMAS"/>
</dbReference>
<dbReference type="PIRSF" id="PIRSF003085">
    <property type="entry name" value="CMAS"/>
    <property type="match status" value="1"/>
</dbReference>
<dbReference type="SUPFAM" id="SSF53335">
    <property type="entry name" value="S-adenosyl-L-methionine-dependent methyltransferases"/>
    <property type="match status" value="1"/>
</dbReference>
<dbReference type="PANTHER" id="PTHR43667">
    <property type="entry name" value="CYCLOPROPANE-FATTY-ACYL-PHOSPHOLIPID SYNTHASE"/>
    <property type="match status" value="1"/>
</dbReference>
<keyword evidence="7" id="KW-1185">Reference proteome</keyword>
<dbReference type="CDD" id="cd02440">
    <property type="entry name" value="AdoMet_MTases"/>
    <property type="match status" value="1"/>
</dbReference>
<reference evidence="7" key="1">
    <citation type="journal article" date="2019" name="Int. J. Syst. Evol. Microbiol.">
        <title>The Global Catalogue of Microorganisms (GCM) 10K type strain sequencing project: providing services to taxonomists for standard genome sequencing and annotation.</title>
        <authorList>
            <consortium name="The Broad Institute Genomics Platform"/>
            <consortium name="The Broad Institute Genome Sequencing Center for Infectious Disease"/>
            <person name="Wu L."/>
            <person name="Ma J."/>
        </authorList>
    </citation>
    <scope>NUCLEOTIDE SEQUENCE [LARGE SCALE GENOMIC DNA]</scope>
    <source>
        <strain evidence="7">CGMCC 1.16444</strain>
    </source>
</reference>
<dbReference type="InterPro" id="IPR003333">
    <property type="entry name" value="CMAS"/>
</dbReference>
<dbReference type="InterPro" id="IPR029063">
    <property type="entry name" value="SAM-dependent_MTases_sf"/>
</dbReference>
<comment type="caution">
    <text evidence="6">The sequence shown here is derived from an EMBL/GenBank/DDBJ whole genome shotgun (WGS) entry which is preliminary data.</text>
</comment>
<comment type="similarity">
    <text evidence="1">Belongs to the CFA/CMAS family.</text>
</comment>
<proteinExistence type="inferred from homology"/>
<evidence type="ECO:0000256" key="3">
    <source>
        <dbReference type="ARBA" id="ARBA00022679"/>
    </source>
</evidence>
<dbReference type="GO" id="GO:0032259">
    <property type="term" value="P:methylation"/>
    <property type="evidence" value="ECO:0007669"/>
    <property type="project" value="UniProtKB-KW"/>
</dbReference>
<dbReference type="GO" id="GO:0008168">
    <property type="term" value="F:methyltransferase activity"/>
    <property type="evidence" value="ECO:0007669"/>
    <property type="project" value="UniProtKB-KW"/>
</dbReference>
<sequence>MAMILGGMLRRAILRGSLDVLTAQGRRLSFGDGTGNKVVIRFTDAAAQRALIADPEMKLGELYMDGRLVMEQGSIYDLLNLVLLNLRHRPYPLTARILERGRILLRRFAQWNRGVRSKRNVAHHYDLDRRLYDLFLDSDRQYSCAYFQRPGQSLEEAQLAKKRHIVAKLAVEPGNKVLDIGCGWGGLGLYLAETAGAEVVGITLSEEQFAIARDRAEQSGMQDRVEFRIEDYRETQGTFDRIVSVGMFEHVGVGYYGTFFRQCARLLDEDGVMLIHTIGRTTGPGVTNPWITKYIFPGGYLPDLEEIIPAIEKAGLIITDVEILRLHYAETLKAWRERFMARREEAKALYDERFCLMWEFYLAGCEATFRNGDDVVFQLQIAKKVDALPLTRDYIAERERMLQEAENAPLRLAGE</sequence>